<proteinExistence type="predicted"/>
<feature type="signal peptide" evidence="2">
    <location>
        <begin position="1"/>
        <end position="17"/>
    </location>
</feature>
<evidence type="ECO:0000256" key="2">
    <source>
        <dbReference type="SAM" id="SignalP"/>
    </source>
</evidence>
<comment type="caution">
    <text evidence="3">The sequence shown here is derived from an EMBL/GenBank/DDBJ whole genome shotgun (WGS) entry which is preliminary data.</text>
</comment>
<evidence type="ECO:0000313" key="4">
    <source>
        <dbReference type="Proteomes" id="UP000241769"/>
    </source>
</evidence>
<feature type="chain" id="PRO_5015187640" description="Secreted protein" evidence="2">
    <location>
        <begin position="18"/>
        <end position="164"/>
    </location>
</feature>
<evidence type="ECO:0008006" key="5">
    <source>
        <dbReference type="Google" id="ProtNLM"/>
    </source>
</evidence>
<keyword evidence="4" id="KW-1185">Reference proteome</keyword>
<organism evidence="3 4">
    <name type="scientific">Planoprotostelium fungivorum</name>
    <dbReference type="NCBI Taxonomy" id="1890364"/>
    <lineage>
        <taxon>Eukaryota</taxon>
        <taxon>Amoebozoa</taxon>
        <taxon>Evosea</taxon>
        <taxon>Variosea</taxon>
        <taxon>Cavosteliida</taxon>
        <taxon>Cavosteliaceae</taxon>
        <taxon>Planoprotostelium</taxon>
    </lineage>
</organism>
<reference evidence="3 4" key="1">
    <citation type="journal article" date="2018" name="Genome Biol. Evol.">
        <title>Multiple Roots of Fruiting Body Formation in Amoebozoa.</title>
        <authorList>
            <person name="Hillmann F."/>
            <person name="Forbes G."/>
            <person name="Novohradska S."/>
            <person name="Ferling I."/>
            <person name="Riege K."/>
            <person name="Groth M."/>
            <person name="Westermann M."/>
            <person name="Marz M."/>
            <person name="Spaller T."/>
            <person name="Winckler T."/>
            <person name="Schaap P."/>
            <person name="Glockner G."/>
        </authorList>
    </citation>
    <scope>NUCLEOTIDE SEQUENCE [LARGE SCALE GENOMIC DNA]</scope>
    <source>
        <strain evidence="3 4">Jena</strain>
    </source>
</reference>
<sequence length="164" mass="19007">MCCGCVWLCGTFHTCSSDVTVPLSNDTEPQWWYEALKNRHQTFDPKIPRCNRLASIKKLLNSRSWGTNLREFGAKNYNFGVLLRILRVHVGRSNGRVVKPSLLFECLAFALSVRVRRKPTTFFAHRRKSGEQREKLTAQTERDNRLDDSNSRGWITTSYLDTPR</sequence>
<dbReference type="InParanoid" id="A0A2P6N7Q4"/>
<feature type="compositionally biased region" description="Basic and acidic residues" evidence="1">
    <location>
        <begin position="129"/>
        <end position="149"/>
    </location>
</feature>
<feature type="region of interest" description="Disordered" evidence="1">
    <location>
        <begin position="124"/>
        <end position="149"/>
    </location>
</feature>
<gene>
    <name evidence="3" type="ORF">PROFUN_05958</name>
</gene>
<dbReference type="EMBL" id="MDYQ01000165">
    <property type="protein sequence ID" value="PRP79982.1"/>
    <property type="molecule type" value="Genomic_DNA"/>
</dbReference>
<accession>A0A2P6N7Q4</accession>
<protein>
    <recommendedName>
        <fullName evidence="5">Secreted protein</fullName>
    </recommendedName>
</protein>
<evidence type="ECO:0000313" key="3">
    <source>
        <dbReference type="EMBL" id="PRP79982.1"/>
    </source>
</evidence>
<keyword evidence="2" id="KW-0732">Signal</keyword>
<dbReference type="AlphaFoldDB" id="A0A2P6N7Q4"/>
<dbReference type="Proteomes" id="UP000241769">
    <property type="component" value="Unassembled WGS sequence"/>
</dbReference>
<name>A0A2P6N7Q4_9EUKA</name>
<evidence type="ECO:0000256" key="1">
    <source>
        <dbReference type="SAM" id="MobiDB-lite"/>
    </source>
</evidence>